<dbReference type="SUPFAM" id="SSF46689">
    <property type="entry name" value="Homeodomain-like"/>
    <property type="match status" value="1"/>
</dbReference>
<dbReference type="EMBL" id="NEXX01000007">
    <property type="protein sequence ID" value="OUY05722.1"/>
    <property type="molecule type" value="Genomic_DNA"/>
</dbReference>
<sequence>MMNITENASHETVAPLSNRDKILQVALEEFSEKGFSGVRVEQLAKAAQVNIRMIYHYFKSKDQLYLDVLEYTVNELRNNELQLNLDIASIDPIQGILSLYDFTEQHFATHRELFRILQYENLHNAENIQRSSHIPLISSHLLHYFEVLLQRGEQIGSVRSGIDPLHLYTMMVSLVVFPKSNAYTMSFMFKTDLLQVDWQNEHKLMCREVLNSFLKA</sequence>
<reference evidence="4 5" key="1">
    <citation type="submission" date="2017-05" db="EMBL/GenBank/DDBJ databases">
        <title>Acinetobacter populi ANC 5415 (= PBJ7), whole genome shotgun sequencing project.</title>
        <authorList>
            <person name="Nemec A."/>
            <person name="Radolfova-Krizova L."/>
        </authorList>
    </citation>
    <scope>NUCLEOTIDE SEQUENCE [LARGE SCALE GENOMIC DNA]</scope>
    <source>
        <strain evidence="4 5">PBJ7</strain>
    </source>
</reference>
<dbReference type="InterPro" id="IPR041474">
    <property type="entry name" value="NicS_C"/>
</dbReference>
<protein>
    <recommendedName>
        <fullName evidence="3">HTH tetR-type domain-containing protein</fullName>
    </recommendedName>
</protein>
<dbReference type="RefSeq" id="WP_087621755.1">
    <property type="nucleotide sequence ID" value="NZ_NEXX01000007.1"/>
</dbReference>
<organism evidence="4 5">
    <name type="scientific">Acinetobacter populi</name>
    <dbReference type="NCBI Taxonomy" id="1582270"/>
    <lineage>
        <taxon>Bacteria</taxon>
        <taxon>Pseudomonadati</taxon>
        <taxon>Pseudomonadota</taxon>
        <taxon>Gammaproteobacteria</taxon>
        <taxon>Moraxellales</taxon>
        <taxon>Moraxellaceae</taxon>
        <taxon>Acinetobacter</taxon>
    </lineage>
</organism>
<dbReference type="Pfam" id="PF00440">
    <property type="entry name" value="TetR_N"/>
    <property type="match status" value="1"/>
</dbReference>
<dbReference type="Proteomes" id="UP000196536">
    <property type="component" value="Unassembled WGS sequence"/>
</dbReference>
<evidence type="ECO:0000259" key="3">
    <source>
        <dbReference type="PROSITE" id="PS50977"/>
    </source>
</evidence>
<keyword evidence="1 2" id="KW-0238">DNA-binding</keyword>
<dbReference type="PANTHER" id="PTHR30328">
    <property type="entry name" value="TRANSCRIPTIONAL REPRESSOR"/>
    <property type="match status" value="1"/>
</dbReference>
<dbReference type="InterPro" id="IPR036271">
    <property type="entry name" value="Tet_transcr_reg_TetR-rel_C_sf"/>
</dbReference>
<dbReference type="PROSITE" id="PS50977">
    <property type="entry name" value="HTH_TETR_2"/>
    <property type="match status" value="1"/>
</dbReference>
<dbReference type="GO" id="GO:0003677">
    <property type="term" value="F:DNA binding"/>
    <property type="evidence" value="ECO:0007669"/>
    <property type="project" value="UniProtKB-UniRule"/>
</dbReference>
<proteinExistence type="predicted"/>
<dbReference type="AlphaFoldDB" id="A0A1Z9YU23"/>
<dbReference type="OrthoDB" id="8535430at2"/>
<dbReference type="InterPro" id="IPR050109">
    <property type="entry name" value="HTH-type_TetR-like_transc_reg"/>
</dbReference>
<comment type="caution">
    <text evidence="4">The sequence shown here is derived from an EMBL/GenBank/DDBJ whole genome shotgun (WGS) entry which is preliminary data.</text>
</comment>
<keyword evidence="5" id="KW-1185">Reference proteome</keyword>
<dbReference type="SUPFAM" id="SSF48498">
    <property type="entry name" value="Tetracyclin repressor-like, C-terminal domain"/>
    <property type="match status" value="1"/>
</dbReference>
<evidence type="ECO:0000313" key="4">
    <source>
        <dbReference type="EMBL" id="OUY05722.1"/>
    </source>
</evidence>
<dbReference type="Pfam" id="PF17938">
    <property type="entry name" value="TetR_C_29"/>
    <property type="match status" value="1"/>
</dbReference>
<evidence type="ECO:0000256" key="1">
    <source>
        <dbReference type="ARBA" id="ARBA00023125"/>
    </source>
</evidence>
<name>A0A1Z9YU23_9GAMM</name>
<dbReference type="PRINTS" id="PR00455">
    <property type="entry name" value="HTHTETR"/>
</dbReference>
<gene>
    <name evidence="4" type="ORF">CAP51_15955</name>
</gene>
<feature type="DNA-binding region" description="H-T-H motif" evidence="2">
    <location>
        <begin position="39"/>
        <end position="58"/>
    </location>
</feature>
<evidence type="ECO:0000256" key="2">
    <source>
        <dbReference type="PROSITE-ProRule" id="PRU00335"/>
    </source>
</evidence>
<dbReference type="Gene3D" id="1.10.357.10">
    <property type="entry name" value="Tetracycline Repressor, domain 2"/>
    <property type="match status" value="1"/>
</dbReference>
<evidence type="ECO:0000313" key="5">
    <source>
        <dbReference type="Proteomes" id="UP000196536"/>
    </source>
</evidence>
<dbReference type="PANTHER" id="PTHR30328:SF54">
    <property type="entry name" value="HTH-TYPE TRANSCRIPTIONAL REPRESSOR SCO4008"/>
    <property type="match status" value="1"/>
</dbReference>
<dbReference type="InterPro" id="IPR001647">
    <property type="entry name" value="HTH_TetR"/>
</dbReference>
<dbReference type="InterPro" id="IPR009057">
    <property type="entry name" value="Homeodomain-like_sf"/>
</dbReference>
<accession>A0A1Z9YU23</accession>
<feature type="domain" description="HTH tetR-type" evidence="3">
    <location>
        <begin position="16"/>
        <end position="76"/>
    </location>
</feature>